<protein>
    <submittedName>
        <fullName evidence="2">Uncharacterized protein</fullName>
    </submittedName>
</protein>
<keyword evidence="3" id="KW-1185">Reference proteome</keyword>
<organism evidence="2 3">
    <name type="scientific">Dyella acidiphila</name>
    <dbReference type="NCBI Taxonomy" id="2775866"/>
    <lineage>
        <taxon>Bacteria</taxon>
        <taxon>Pseudomonadati</taxon>
        <taxon>Pseudomonadota</taxon>
        <taxon>Gammaproteobacteria</taxon>
        <taxon>Lysobacterales</taxon>
        <taxon>Rhodanobacteraceae</taxon>
        <taxon>Dyella</taxon>
    </lineage>
</organism>
<sequence length="128" mass="14193">MFRSAAEVIGCLVAPIPIVGVVVVESILHTYFDLVVVLLFSLIAYFSALAFTMVLGYPLYRLLSRLRAFSWWTSILSGFVIGVVASFSVTHNGITPTTGVIVNWLAAAASGLLFWVVQRMKWRKRIAR</sequence>
<accession>A0ABR9GDR3</accession>
<dbReference type="RefSeq" id="WP_192557032.1">
    <property type="nucleotide sequence ID" value="NZ_JACZZA010000012.1"/>
</dbReference>
<dbReference type="EMBL" id="JACZZA010000012">
    <property type="protein sequence ID" value="MBE1162192.1"/>
    <property type="molecule type" value="Genomic_DNA"/>
</dbReference>
<comment type="caution">
    <text evidence="2">The sequence shown here is derived from an EMBL/GenBank/DDBJ whole genome shotgun (WGS) entry which is preliminary data.</text>
</comment>
<feature type="transmembrane region" description="Helical" evidence="1">
    <location>
        <begin position="34"/>
        <end position="57"/>
    </location>
</feature>
<feature type="transmembrane region" description="Helical" evidence="1">
    <location>
        <begin position="69"/>
        <end position="89"/>
    </location>
</feature>
<evidence type="ECO:0000313" key="2">
    <source>
        <dbReference type="EMBL" id="MBE1162192.1"/>
    </source>
</evidence>
<evidence type="ECO:0000313" key="3">
    <source>
        <dbReference type="Proteomes" id="UP000651010"/>
    </source>
</evidence>
<feature type="transmembrane region" description="Helical" evidence="1">
    <location>
        <begin position="101"/>
        <end position="118"/>
    </location>
</feature>
<evidence type="ECO:0000256" key="1">
    <source>
        <dbReference type="SAM" id="Phobius"/>
    </source>
</evidence>
<name>A0ABR9GDR3_9GAMM</name>
<reference evidence="2 3" key="1">
    <citation type="submission" date="2020-09" db="EMBL/GenBank/DDBJ databases">
        <title>Dyella sp. 7MK23 isolated from forest soil.</title>
        <authorList>
            <person name="Fu J."/>
        </authorList>
    </citation>
    <scope>NUCLEOTIDE SEQUENCE [LARGE SCALE GENOMIC DNA]</scope>
    <source>
        <strain evidence="2 3">7MK23</strain>
    </source>
</reference>
<keyword evidence="1" id="KW-0812">Transmembrane</keyword>
<keyword evidence="1" id="KW-0472">Membrane</keyword>
<keyword evidence="1" id="KW-1133">Transmembrane helix</keyword>
<feature type="transmembrane region" description="Helical" evidence="1">
    <location>
        <begin position="7"/>
        <end position="28"/>
    </location>
</feature>
<proteinExistence type="predicted"/>
<gene>
    <name evidence="2" type="ORF">IGX34_17545</name>
</gene>
<dbReference type="Proteomes" id="UP000651010">
    <property type="component" value="Unassembled WGS sequence"/>
</dbReference>